<keyword evidence="2" id="KW-0472">Membrane</keyword>
<protein>
    <submittedName>
        <fullName evidence="3">Uncharacterized protein</fullName>
    </submittedName>
</protein>
<dbReference type="EMBL" id="ML736343">
    <property type="protein sequence ID" value="KAE8372749.1"/>
    <property type="molecule type" value="Genomic_DNA"/>
</dbReference>
<proteinExistence type="predicted"/>
<keyword evidence="2" id="KW-0812">Transmembrane</keyword>
<feature type="transmembrane region" description="Helical" evidence="2">
    <location>
        <begin position="21"/>
        <end position="41"/>
    </location>
</feature>
<feature type="compositionally biased region" description="Polar residues" evidence="1">
    <location>
        <begin position="107"/>
        <end position="116"/>
    </location>
</feature>
<dbReference type="Proteomes" id="UP000326198">
    <property type="component" value="Unassembled WGS sequence"/>
</dbReference>
<evidence type="ECO:0000256" key="2">
    <source>
        <dbReference type="SAM" id="Phobius"/>
    </source>
</evidence>
<accession>A0A5N7AUQ3</accession>
<organism evidence="3 4">
    <name type="scientific">Aspergillus bertholletiae</name>
    <dbReference type="NCBI Taxonomy" id="1226010"/>
    <lineage>
        <taxon>Eukaryota</taxon>
        <taxon>Fungi</taxon>
        <taxon>Dikarya</taxon>
        <taxon>Ascomycota</taxon>
        <taxon>Pezizomycotina</taxon>
        <taxon>Eurotiomycetes</taxon>
        <taxon>Eurotiomycetidae</taxon>
        <taxon>Eurotiales</taxon>
        <taxon>Aspergillaceae</taxon>
        <taxon>Aspergillus</taxon>
        <taxon>Aspergillus subgen. Circumdati</taxon>
    </lineage>
</organism>
<gene>
    <name evidence="3" type="ORF">BDV26DRAFT_87603</name>
</gene>
<evidence type="ECO:0000256" key="1">
    <source>
        <dbReference type="SAM" id="MobiDB-lite"/>
    </source>
</evidence>
<feature type="region of interest" description="Disordered" evidence="1">
    <location>
        <begin position="95"/>
        <end position="116"/>
    </location>
</feature>
<keyword evidence="4" id="KW-1185">Reference proteome</keyword>
<sequence length="116" mass="13710">MVRIIMHKMVISRMRKIRFVCFFWFTFLFFSFPFFNIYFFFPGGTFVFCFSCFSLPPAWRLSITPLTTRNYPTLPTLALLLFSNTSSGDQLRREEMIPLDGGDKKYQPNTTNEQGE</sequence>
<keyword evidence="2" id="KW-1133">Transmembrane helix</keyword>
<evidence type="ECO:0000313" key="3">
    <source>
        <dbReference type="EMBL" id="KAE8372749.1"/>
    </source>
</evidence>
<name>A0A5N7AUQ3_9EURO</name>
<feature type="compositionally biased region" description="Basic and acidic residues" evidence="1">
    <location>
        <begin position="95"/>
        <end position="106"/>
    </location>
</feature>
<reference evidence="3 4" key="1">
    <citation type="submission" date="2019-04" db="EMBL/GenBank/DDBJ databases">
        <title>Friends and foes A comparative genomics studyof 23 Aspergillus species from section Flavi.</title>
        <authorList>
            <consortium name="DOE Joint Genome Institute"/>
            <person name="Kjaerbolling I."/>
            <person name="Vesth T."/>
            <person name="Frisvad J.C."/>
            <person name="Nybo J.L."/>
            <person name="Theobald S."/>
            <person name="Kildgaard S."/>
            <person name="Isbrandt T."/>
            <person name="Kuo A."/>
            <person name="Sato A."/>
            <person name="Lyhne E.K."/>
            <person name="Kogle M.E."/>
            <person name="Wiebenga A."/>
            <person name="Kun R.S."/>
            <person name="Lubbers R.J."/>
            <person name="Makela M.R."/>
            <person name="Barry K."/>
            <person name="Chovatia M."/>
            <person name="Clum A."/>
            <person name="Daum C."/>
            <person name="Haridas S."/>
            <person name="He G."/>
            <person name="LaButti K."/>
            <person name="Lipzen A."/>
            <person name="Mondo S."/>
            <person name="Riley R."/>
            <person name="Salamov A."/>
            <person name="Simmons B.A."/>
            <person name="Magnuson J.K."/>
            <person name="Henrissat B."/>
            <person name="Mortensen U.H."/>
            <person name="Larsen T.O."/>
            <person name="Devries R.P."/>
            <person name="Grigoriev I.V."/>
            <person name="Machida M."/>
            <person name="Baker S.E."/>
            <person name="Andersen M.R."/>
        </authorList>
    </citation>
    <scope>NUCLEOTIDE SEQUENCE [LARGE SCALE GENOMIC DNA]</scope>
    <source>
        <strain evidence="3 4">IBT 29228</strain>
    </source>
</reference>
<evidence type="ECO:0000313" key="4">
    <source>
        <dbReference type="Proteomes" id="UP000326198"/>
    </source>
</evidence>
<dbReference type="AlphaFoldDB" id="A0A5N7AUQ3"/>